<dbReference type="PANTHER" id="PTHR10894:SF0">
    <property type="entry name" value="NUCLEOLAR PROTEIN 56"/>
    <property type="match status" value="1"/>
</dbReference>
<protein>
    <submittedName>
        <fullName evidence="2">rRNA biogenesis protein Nop56/Nop58</fullName>
    </submittedName>
</protein>
<accession>A0B7E6</accession>
<dbReference type="InterPro" id="IPR045056">
    <property type="entry name" value="Nop56/Nop58"/>
</dbReference>
<dbReference type="InterPro" id="IPR002687">
    <property type="entry name" value="Nop_dom"/>
</dbReference>
<organism evidence="2 3">
    <name type="scientific">Methanothrix thermoacetophila (strain DSM 6194 / JCM 14653 / NBRC 101360 / PT)</name>
    <name type="common">Methanosaeta thermophila</name>
    <dbReference type="NCBI Taxonomy" id="349307"/>
    <lineage>
        <taxon>Archaea</taxon>
        <taxon>Methanobacteriati</taxon>
        <taxon>Methanobacteriota</taxon>
        <taxon>Stenosarchaea group</taxon>
        <taxon>Methanomicrobia</taxon>
        <taxon>Methanotrichales</taxon>
        <taxon>Methanotrichaceae</taxon>
        <taxon>Methanothrix</taxon>
    </lineage>
</organism>
<dbReference type="PANTHER" id="PTHR10894">
    <property type="entry name" value="NUCLEOLAR PROTEIN 5 NUCLEOLAR PROTEIN NOP5 NOP58"/>
    <property type="match status" value="1"/>
</dbReference>
<dbReference type="Gene3D" id="1.10.246.90">
    <property type="entry name" value="Nop domain"/>
    <property type="match status" value="1"/>
</dbReference>
<dbReference type="KEGG" id="mtp:Mthe_0831"/>
<dbReference type="STRING" id="349307.Mthe_0831"/>
<evidence type="ECO:0000313" key="3">
    <source>
        <dbReference type="Proteomes" id="UP000000674"/>
    </source>
</evidence>
<dbReference type="Gene3D" id="1.10.287.660">
    <property type="entry name" value="Helix hairpin bin"/>
    <property type="match status" value="1"/>
</dbReference>
<evidence type="ECO:0000313" key="2">
    <source>
        <dbReference type="EMBL" id="ABK14620.1"/>
    </source>
</evidence>
<dbReference type="HOGENOM" id="CLU_015495_1_1_2"/>
<dbReference type="Pfam" id="PF01798">
    <property type="entry name" value="Nop"/>
    <property type="match status" value="1"/>
</dbReference>
<evidence type="ECO:0000259" key="1">
    <source>
        <dbReference type="PROSITE" id="PS51358"/>
    </source>
</evidence>
<dbReference type="GO" id="GO:0030515">
    <property type="term" value="F:snoRNA binding"/>
    <property type="evidence" value="ECO:0007669"/>
    <property type="project" value="InterPro"/>
</dbReference>
<dbReference type="InterPro" id="IPR029012">
    <property type="entry name" value="Helix_hairpin_bin_sf"/>
</dbReference>
<feature type="domain" description="Nop" evidence="1">
    <location>
        <begin position="161"/>
        <end position="275"/>
    </location>
</feature>
<sequence>MVGRKVIMEIWCGSISERRAYSKEESLERLLSPEKASPEPQIDIRAAAIELGFAADDVDYNRRLRDVAISLVKRQLERMCTPQSDLLQMVESLDDLNVAINLIEERLYEWSLFYGMRCRGEELARALSGREGIGLVARSLLELTRAREDLEELLETRARELAPNLSAILGPVLAARLISRAGGLEKLAMLPASTIQVIGAERSLFRHLRGKAPSPKHGIIFRHPLIQSSPKRLRGRIARALAAKLAIAARIDLYSGTLDPGIAQALNERVSQIRNRATQSRREDK</sequence>
<reference evidence="2 3" key="1">
    <citation type="submission" date="2006-10" db="EMBL/GenBank/DDBJ databases">
        <title>Complete sequence of Methanosaeta thermophila PT.</title>
        <authorList>
            <consortium name="US DOE Joint Genome Institute"/>
            <person name="Copeland A."/>
            <person name="Lucas S."/>
            <person name="Lapidus A."/>
            <person name="Barry K."/>
            <person name="Detter J.C."/>
            <person name="Glavina del Rio T."/>
            <person name="Hammon N."/>
            <person name="Israni S."/>
            <person name="Pitluck S."/>
            <person name="Chain P."/>
            <person name="Malfatti S."/>
            <person name="Shin M."/>
            <person name="Vergez L."/>
            <person name="Schmutz J."/>
            <person name="Larimer F."/>
            <person name="Land M."/>
            <person name="Hauser L."/>
            <person name="Kyrpides N."/>
            <person name="Kim E."/>
            <person name="Smith K.S."/>
            <person name="Ingram-Smith C."/>
            <person name="Richardson P."/>
        </authorList>
    </citation>
    <scope>NUCLEOTIDE SEQUENCE [LARGE SCALE GENOMIC DNA]</scope>
    <source>
        <strain evidence="3">DSM 6194 / JCM 14653 / NBRC 101360 / PT</strain>
    </source>
</reference>
<dbReference type="Proteomes" id="UP000000674">
    <property type="component" value="Chromosome"/>
</dbReference>
<dbReference type="SUPFAM" id="SSF89124">
    <property type="entry name" value="Nop domain"/>
    <property type="match status" value="1"/>
</dbReference>
<dbReference type="GO" id="GO:0031428">
    <property type="term" value="C:box C/D methylation guide snoRNP complex"/>
    <property type="evidence" value="ECO:0007669"/>
    <property type="project" value="InterPro"/>
</dbReference>
<name>A0B7E6_METTP</name>
<dbReference type="EMBL" id="CP000477">
    <property type="protein sequence ID" value="ABK14620.1"/>
    <property type="molecule type" value="Genomic_DNA"/>
</dbReference>
<proteinExistence type="predicted"/>
<dbReference type="InterPro" id="IPR042239">
    <property type="entry name" value="Nop_C"/>
</dbReference>
<keyword evidence="3" id="KW-1185">Reference proteome</keyword>
<gene>
    <name evidence="2" type="ordered locus">Mthe_0831</name>
</gene>
<dbReference type="AlphaFoldDB" id="A0B7E6"/>
<dbReference type="InterPro" id="IPR036070">
    <property type="entry name" value="Nop_dom_sf"/>
</dbReference>
<dbReference type="PROSITE" id="PS51358">
    <property type="entry name" value="NOP"/>
    <property type="match status" value="1"/>
</dbReference>